<dbReference type="InterPro" id="IPR042092">
    <property type="entry name" value="PsdUridine_s_RsuA/RluB/E/F_cat"/>
</dbReference>
<dbReference type="InterPro" id="IPR020103">
    <property type="entry name" value="PsdUridine_synth_cat_dom_sf"/>
</dbReference>
<keyword evidence="6" id="KW-1185">Reference proteome</keyword>
<dbReference type="InterPro" id="IPR050343">
    <property type="entry name" value="RsuA_PseudoU_synthase"/>
</dbReference>
<evidence type="ECO:0000259" key="4">
    <source>
        <dbReference type="Pfam" id="PF00849"/>
    </source>
</evidence>
<accession>A0ABT2DB24</accession>
<dbReference type="PROSITE" id="PS01149">
    <property type="entry name" value="PSI_RSU"/>
    <property type="match status" value="1"/>
</dbReference>
<organism evidence="5 6">
    <name type="scientific">Massilia agilis</name>
    <dbReference type="NCBI Taxonomy" id="1811226"/>
    <lineage>
        <taxon>Bacteria</taxon>
        <taxon>Pseudomonadati</taxon>
        <taxon>Pseudomonadota</taxon>
        <taxon>Betaproteobacteria</taxon>
        <taxon>Burkholderiales</taxon>
        <taxon>Oxalobacteraceae</taxon>
        <taxon>Telluria group</taxon>
        <taxon>Massilia</taxon>
    </lineage>
</organism>
<dbReference type="PANTHER" id="PTHR47683:SF2">
    <property type="entry name" value="RNA-BINDING S4 DOMAIN-CONTAINING PROTEIN"/>
    <property type="match status" value="1"/>
</dbReference>
<evidence type="ECO:0000313" key="5">
    <source>
        <dbReference type="EMBL" id="MCS0808505.1"/>
    </source>
</evidence>
<dbReference type="Proteomes" id="UP001206126">
    <property type="component" value="Unassembled WGS sequence"/>
</dbReference>
<dbReference type="Pfam" id="PF00849">
    <property type="entry name" value="PseudoU_synth_2"/>
    <property type="match status" value="1"/>
</dbReference>
<evidence type="ECO:0000256" key="2">
    <source>
        <dbReference type="ARBA" id="ARBA00023235"/>
    </source>
</evidence>
<sequence>MPLILFNKPFQVLCQFTPQAGRESLADYLDIPNIYPAGRLDADSEGLMLLTDDGKLQHKIAHPDHKEAKTYLVQVDGLADAAALARLQAPLDLGDFVTKPCRAVRIEEPQWLWPRNPPIRERKDKPTSWIAITLEEGKNRQVRRMTAAVGLPTLRLVRTSIGPFSLASHPLMPGEWMEVPADAVAAGSGRKA</sequence>
<comment type="similarity">
    <text evidence="1 3">Belongs to the pseudouridine synthase RsuA family.</text>
</comment>
<comment type="caution">
    <text evidence="5">The sequence shown here is derived from an EMBL/GenBank/DDBJ whole genome shotgun (WGS) entry which is preliminary data.</text>
</comment>
<dbReference type="InterPro" id="IPR000748">
    <property type="entry name" value="PsdUridine_synth_RsuA/RluB/E/F"/>
</dbReference>
<reference evidence="5 6" key="1">
    <citation type="submission" date="2022-08" db="EMBL/GenBank/DDBJ databases">
        <title>Reclassification of Massilia species as members of the genera Telluria, Duganella, Pseudoduganella, Mokoshia gen. nov. and Zemynaea gen. nov. using orthogonal and non-orthogonal genome-based approaches.</title>
        <authorList>
            <person name="Bowman J.P."/>
        </authorList>
    </citation>
    <scope>NUCLEOTIDE SEQUENCE [LARGE SCALE GENOMIC DNA]</scope>
    <source>
        <strain evidence="5 6">JCM 31605</strain>
    </source>
</reference>
<dbReference type="RefSeq" id="WP_258822273.1">
    <property type="nucleotide sequence ID" value="NZ_JANUHB010000002.1"/>
</dbReference>
<dbReference type="InterPro" id="IPR018496">
    <property type="entry name" value="PsdUridine_synth_RsuA/RluB_CS"/>
</dbReference>
<dbReference type="InterPro" id="IPR020094">
    <property type="entry name" value="TruA/RsuA/RluB/E/F_N"/>
</dbReference>
<evidence type="ECO:0000313" key="6">
    <source>
        <dbReference type="Proteomes" id="UP001206126"/>
    </source>
</evidence>
<name>A0ABT2DB24_9BURK</name>
<dbReference type="NCBIfam" id="TIGR00093">
    <property type="entry name" value="pseudouridine synthase"/>
    <property type="match status" value="1"/>
</dbReference>
<keyword evidence="2 3" id="KW-0413">Isomerase</keyword>
<feature type="domain" description="Pseudouridine synthase RsuA/RluA-like" evidence="4">
    <location>
        <begin position="3"/>
        <end position="148"/>
    </location>
</feature>
<evidence type="ECO:0000256" key="3">
    <source>
        <dbReference type="RuleBase" id="RU003887"/>
    </source>
</evidence>
<dbReference type="InterPro" id="IPR006145">
    <property type="entry name" value="PsdUridine_synth_RsuA/RluA"/>
</dbReference>
<dbReference type="Gene3D" id="3.30.70.1560">
    <property type="entry name" value="Alpha-L RNA-binding motif"/>
    <property type="match status" value="1"/>
</dbReference>
<dbReference type="Gene3D" id="3.30.70.580">
    <property type="entry name" value="Pseudouridine synthase I, catalytic domain, N-terminal subdomain"/>
    <property type="match status" value="1"/>
</dbReference>
<dbReference type="EMBL" id="JANUHB010000002">
    <property type="protein sequence ID" value="MCS0808505.1"/>
    <property type="molecule type" value="Genomic_DNA"/>
</dbReference>
<evidence type="ECO:0000256" key="1">
    <source>
        <dbReference type="ARBA" id="ARBA00008348"/>
    </source>
</evidence>
<proteinExistence type="inferred from homology"/>
<protein>
    <recommendedName>
        <fullName evidence="3">Pseudouridine synthase</fullName>
        <ecNumber evidence="3">5.4.99.-</ecNumber>
    </recommendedName>
</protein>
<gene>
    <name evidence="5" type="ORF">NX774_11295</name>
</gene>
<dbReference type="PANTHER" id="PTHR47683">
    <property type="entry name" value="PSEUDOURIDINE SYNTHASE FAMILY PROTEIN-RELATED"/>
    <property type="match status" value="1"/>
</dbReference>
<dbReference type="SUPFAM" id="SSF55120">
    <property type="entry name" value="Pseudouridine synthase"/>
    <property type="match status" value="1"/>
</dbReference>
<dbReference type="EC" id="5.4.99.-" evidence="3"/>